<comment type="caution">
    <text evidence="1">The sequence shown here is derived from an EMBL/GenBank/DDBJ whole genome shotgun (WGS) entry which is preliminary data.</text>
</comment>
<name>A0AAN6YVY4_9PEZI</name>
<accession>A0AAN6YVY4</accession>
<sequence length="260" mass="28315">MDLNLLEATPISDEVLRAVYASDQDMYPVALSYERLCSWVAAYPELSIGFSLRNERSSSTTAAAASDLGDVYGVIIVLPLRRVFWEKLLDGRLKEQDIEAWSMFPPVSGLHTTGEVAEVGLHVYHVERFPSSRPKSVSTSAVSTEEASVRTGFAGFALGEVLRRARAKRDWQVVGISAITATPSGKRTFETLGFAPTGYREAFVATAMTGTTGDAQVDGQVEMISIGPQHTNDEPGDEQTKKIADGRAIISVYEMAVKYV</sequence>
<proteinExistence type="predicted"/>
<dbReference type="EMBL" id="MU853334">
    <property type="protein sequence ID" value="KAK4115523.1"/>
    <property type="molecule type" value="Genomic_DNA"/>
</dbReference>
<dbReference type="AlphaFoldDB" id="A0AAN6YVY4"/>
<protein>
    <submittedName>
        <fullName evidence="1">Uncharacterized protein</fullName>
    </submittedName>
</protein>
<gene>
    <name evidence="1" type="ORF">N656DRAFT_702370</name>
</gene>
<dbReference type="Proteomes" id="UP001302812">
    <property type="component" value="Unassembled WGS sequence"/>
</dbReference>
<keyword evidence="2" id="KW-1185">Reference proteome</keyword>
<dbReference type="RefSeq" id="XP_064673093.1">
    <property type="nucleotide sequence ID" value="XM_064811018.1"/>
</dbReference>
<reference evidence="1" key="1">
    <citation type="journal article" date="2023" name="Mol. Phylogenet. Evol.">
        <title>Genome-scale phylogeny and comparative genomics of the fungal order Sordariales.</title>
        <authorList>
            <person name="Hensen N."/>
            <person name="Bonometti L."/>
            <person name="Westerberg I."/>
            <person name="Brannstrom I.O."/>
            <person name="Guillou S."/>
            <person name="Cros-Aarteil S."/>
            <person name="Calhoun S."/>
            <person name="Haridas S."/>
            <person name="Kuo A."/>
            <person name="Mondo S."/>
            <person name="Pangilinan J."/>
            <person name="Riley R."/>
            <person name="LaButti K."/>
            <person name="Andreopoulos B."/>
            <person name="Lipzen A."/>
            <person name="Chen C."/>
            <person name="Yan M."/>
            <person name="Daum C."/>
            <person name="Ng V."/>
            <person name="Clum A."/>
            <person name="Steindorff A."/>
            <person name="Ohm R.A."/>
            <person name="Martin F."/>
            <person name="Silar P."/>
            <person name="Natvig D.O."/>
            <person name="Lalanne C."/>
            <person name="Gautier V."/>
            <person name="Ament-Velasquez S.L."/>
            <person name="Kruys A."/>
            <person name="Hutchinson M.I."/>
            <person name="Powell A.J."/>
            <person name="Barry K."/>
            <person name="Miller A.N."/>
            <person name="Grigoriev I.V."/>
            <person name="Debuchy R."/>
            <person name="Gladieux P."/>
            <person name="Hiltunen Thoren M."/>
            <person name="Johannesson H."/>
        </authorList>
    </citation>
    <scope>NUCLEOTIDE SEQUENCE</scope>
    <source>
        <strain evidence="1">CBS 508.74</strain>
    </source>
</reference>
<reference evidence="1" key="2">
    <citation type="submission" date="2023-05" db="EMBL/GenBank/DDBJ databases">
        <authorList>
            <consortium name="Lawrence Berkeley National Laboratory"/>
            <person name="Steindorff A."/>
            <person name="Hensen N."/>
            <person name="Bonometti L."/>
            <person name="Westerberg I."/>
            <person name="Brannstrom I.O."/>
            <person name="Guillou S."/>
            <person name="Cros-Aarteil S."/>
            <person name="Calhoun S."/>
            <person name="Haridas S."/>
            <person name="Kuo A."/>
            <person name="Mondo S."/>
            <person name="Pangilinan J."/>
            <person name="Riley R."/>
            <person name="Labutti K."/>
            <person name="Andreopoulos B."/>
            <person name="Lipzen A."/>
            <person name="Chen C."/>
            <person name="Yanf M."/>
            <person name="Daum C."/>
            <person name="Ng V."/>
            <person name="Clum A."/>
            <person name="Ohm R."/>
            <person name="Martin F."/>
            <person name="Silar P."/>
            <person name="Natvig D."/>
            <person name="Lalanne C."/>
            <person name="Gautier V."/>
            <person name="Ament-Velasquez S.L."/>
            <person name="Kruys A."/>
            <person name="Hutchinson M.I."/>
            <person name="Powell A.J."/>
            <person name="Barry K."/>
            <person name="Miller A.N."/>
            <person name="Grigoriev I.V."/>
            <person name="Debuchy R."/>
            <person name="Gladieux P."/>
            <person name="Thoren M.H."/>
            <person name="Johannesson H."/>
        </authorList>
    </citation>
    <scope>NUCLEOTIDE SEQUENCE</scope>
    <source>
        <strain evidence="1">CBS 508.74</strain>
    </source>
</reference>
<evidence type="ECO:0000313" key="2">
    <source>
        <dbReference type="Proteomes" id="UP001302812"/>
    </source>
</evidence>
<dbReference type="GeneID" id="89935143"/>
<organism evidence="1 2">
    <name type="scientific">Canariomyces notabilis</name>
    <dbReference type="NCBI Taxonomy" id="2074819"/>
    <lineage>
        <taxon>Eukaryota</taxon>
        <taxon>Fungi</taxon>
        <taxon>Dikarya</taxon>
        <taxon>Ascomycota</taxon>
        <taxon>Pezizomycotina</taxon>
        <taxon>Sordariomycetes</taxon>
        <taxon>Sordariomycetidae</taxon>
        <taxon>Sordariales</taxon>
        <taxon>Chaetomiaceae</taxon>
        <taxon>Canariomyces</taxon>
    </lineage>
</organism>
<evidence type="ECO:0000313" key="1">
    <source>
        <dbReference type="EMBL" id="KAK4115523.1"/>
    </source>
</evidence>